<dbReference type="AlphaFoldDB" id="A0A076EAN2"/>
<protein>
    <submittedName>
        <fullName evidence="4">Esterase</fullName>
    </submittedName>
</protein>
<evidence type="ECO:0000259" key="3">
    <source>
        <dbReference type="Pfam" id="PF07859"/>
    </source>
</evidence>
<dbReference type="SUPFAM" id="SSF53474">
    <property type="entry name" value="alpha/beta-Hydrolases"/>
    <property type="match status" value="1"/>
</dbReference>
<gene>
    <name evidence="4" type="ORF">EP51_01055</name>
</gene>
<dbReference type="Pfam" id="PF07859">
    <property type="entry name" value="Abhydrolase_3"/>
    <property type="match status" value="1"/>
</dbReference>
<reference evidence="4 5" key="1">
    <citation type="submission" date="2014-07" db="EMBL/GenBank/DDBJ databases">
        <title>Genome Sequence of Rhodococcus opacus Strain R7, a Biodegrader of Mono- and Polycyclic Aromatic Hydrocarbons.</title>
        <authorList>
            <person name="Di Gennaro P."/>
            <person name="Zampolli J."/>
            <person name="Presti I."/>
            <person name="Cappelletti M."/>
            <person name="D'Ursi P."/>
            <person name="Orro A."/>
            <person name="Mezzelani A."/>
            <person name="Milanesi L."/>
        </authorList>
    </citation>
    <scope>NUCLEOTIDE SEQUENCE [LARGE SCALE GENOMIC DNA]</scope>
    <source>
        <strain evidence="4 5">R7</strain>
    </source>
</reference>
<dbReference type="PANTHER" id="PTHR48081:SF30">
    <property type="entry name" value="ACETYL-HYDROLASE LIPR-RELATED"/>
    <property type="match status" value="1"/>
</dbReference>
<dbReference type="eggNOG" id="COG0657">
    <property type="taxonomic scope" value="Bacteria"/>
</dbReference>
<dbReference type="InterPro" id="IPR050300">
    <property type="entry name" value="GDXG_lipolytic_enzyme"/>
</dbReference>
<comment type="similarity">
    <text evidence="1">Belongs to the 'GDXG' lipolytic enzyme family.</text>
</comment>
<dbReference type="InterPro" id="IPR029058">
    <property type="entry name" value="AB_hydrolase_fold"/>
</dbReference>
<keyword evidence="2" id="KW-0378">Hydrolase</keyword>
<dbReference type="InterPro" id="IPR013094">
    <property type="entry name" value="AB_hydrolase_3"/>
</dbReference>
<dbReference type="Proteomes" id="UP000028488">
    <property type="component" value="Chromosome"/>
</dbReference>
<evidence type="ECO:0000256" key="2">
    <source>
        <dbReference type="ARBA" id="ARBA00022801"/>
    </source>
</evidence>
<name>A0A076EAN2_RHOOP</name>
<dbReference type="Gene3D" id="3.40.50.1820">
    <property type="entry name" value="alpha/beta hydrolase"/>
    <property type="match status" value="1"/>
</dbReference>
<evidence type="ECO:0000256" key="1">
    <source>
        <dbReference type="ARBA" id="ARBA00010515"/>
    </source>
</evidence>
<dbReference type="EMBL" id="CP008947">
    <property type="protein sequence ID" value="AII03310.1"/>
    <property type="molecule type" value="Genomic_DNA"/>
</dbReference>
<accession>A0A076EAN2</accession>
<dbReference type="GO" id="GO:0004806">
    <property type="term" value="F:triacylglycerol lipase activity"/>
    <property type="evidence" value="ECO:0007669"/>
    <property type="project" value="TreeGrafter"/>
</dbReference>
<evidence type="ECO:0000313" key="4">
    <source>
        <dbReference type="EMBL" id="AII03310.1"/>
    </source>
</evidence>
<evidence type="ECO:0000313" key="5">
    <source>
        <dbReference type="Proteomes" id="UP000028488"/>
    </source>
</evidence>
<sequence length="301" mass="33081">MSVSKESLFLNDLYASWLTRSEGMDLASQRDMFEEWHLPTIEPIDVTYEEVTANGVPATWAKPLGAAEDRVIVFTHGGGFVTGSRFSHRKLAAHLAKLAGVHALIVDYRLAPEHKHPAQLEDCMAVHKWLRTQGYKAEYTATVGDSAGANLAISTAFELASLELPTPAAVVTLSPWLDMEIKGLTVESNDAVDVLAKRAVLEMMREMFLSEPADATDPRANPLLNDYTGFPPVYVSVGGFETLLDDSRRLAELIEKVSGEVVLDVVDEQQHVFHFNAGRAPEADQAVSRIAQWLRPKLGLA</sequence>
<organism evidence="4 5">
    <name type="scientific">Rhodococcus opacus</name>
    <name type="common">Nocardia opaca</name>
    <dbReference type="NCBI Taxonomy" id="37919"/>
    <lineage>
        <taxon>Bacteria</taxon>
        <taxon>Bacillati</taxon>
        <taxon>Actinomycetota</taxon>
        <taxon>Actinomycetes</taxon>
        <taxon>Mycobacteriales</taxon>
        <taxon>Nocardiaceae</taxon>
        <taxon>Rhodococcus</taxon>
    </lineage>
</organism>
<proteinExistence type="inferred from homology"/>
<feature type="domain" description="Alpha/beta hydrolase fold-3" evidence="3">
    <location>
        <begin position="72"/>
        <end position="274"/>
    </location>
</feature>
<dbReference type="PANTHER" id="PTHR48081">
    <property type="entry name" value="AB HYDROLASE SUPERFAMILY PROTEIN C4A8.06C"/>
    <property type="match status" value="1"/>
</dbReference>
<dbReference type="RefSeq" id="WP_128638334.1">
    <property type="nucleotide sequence ID" value="NZ_CP008947.1"/>
</dbReference>